<dbReference type="EMBL" id="MU864354">
    <property type="protein sequence ID" value="KAK4192430.1"/>
    <property type="molecule type" value="Genomic_DNA"/>
</dbReference>
<evidence type="ECO:0000313" key="2">
    <source>
        <dbReference type="EMBL" id="KAK4192430.1"/>
    </source>
</evidence>
<proteinExistence type="predicted"/>
<keyword evidence="3" id="KW-1185">Reference proteome</keyword>
<comment type="caution">
    <text evidence="2">The sequence shown here is derived from an EMBL/GenBank/DDBJ whole genome shotgun (WGS) entry which is preliminary data.</text>
</comment>
<dbReference type="AlphaFoldDB" id="A0AAN7AP26"/>
<evidence type="ECO:0000256" key="1">
    <source>
        <dbReference type="SAM" id="SignalP"/>
    </source>
</evidence>
<organism evidence="2 3">
    <name type="scientific">Podospora australis</name>
    <dbReference type="NCBI Taxonomy" id="1536484"/>
    <lineage>
        <taxon>Eukaryota</taxon>
        <taxon>Fungi</taxon>
        <taxon>Dikarya</taxon>
        <taxon>Ascomycota</taxon>
        <taxon>Pezizomycotina</taxon>
        <taxon>Sordariomycetes</taxon>
        <taxon>Sordariomycetidae</taxon>
        <taxon>Sordariales</taxon>
        <taxon>Podosporaceae</taxon>
        <taxon>Podospora</taxon>
    </lineage>
</organism>
<feature type="signal peptide" evidence="1">
    <location>
        <begin position="1"/>
        <end position="22"/>
    </location>
</feature>
<reference evidence="2" key="1">
    <citation type="journal article" date="2023" name="Mol. Phylogenet. Evol.">
        <title>Genome-scale phylogeny and comparative genomics of the fungal order Sordariales.</title>
        <authorList>
            <person name="Hensen N."/>
            <person name="Bonometti L."/>
            <person name="Westerberg I."/>
            <person name="Brannstrom I.O."/>
            <person name="Guillou S."/>
            <person name="Cros-Aarteil S."/>
            <person name="Calhoun S."/>
            <person name="Haridas S."/>
            <person name="Kuo A."/>
            <person name="Mondo S."/>
            <person name="Pangilinan J."/>
            <person name="Riley R."/>
            <person name="LaButti K."/>
            <person name="Andreopoulos B."/>
            <person name="Lipzen A."/>
            <person name="Chen C."/>
            <person name="Yan M."/>
            <person name="Daum C."/>
            <person name="Ng V."/>
            <person name="Clum A."/>
            <person name="Steindorff A."/>
            <person name="Ohm R.A."/>
            <person name="Martin F."/>
            <person name="Silar P."/>
            <person name="Natvig D.O."/>
            <person name="Lalanne C."/>
            <person name="Gautier V."/>
            <person name="Ament-Velasquez S.L."/>
            <person name="Kruys A."/>
            <person name="Hutchinson M.I."/>
            <person name="Powell A.J."/>
            <person name="Barry K."/>
            <person name="Miller A.N."/>
            <person name="Grigoriev I.V."/>
            <person name="Debuchy R."/>
            <person name="Gladieux P."/>
            <person name="Hiltunen Thoren M."/>
            <person name="Johannesson H."/>
        </authorList>
    </citation>
    <scope>NUCLEOTIDE SEQUENCE</scope>
    <source>
        <strain evidence="2">PSN309</strain>
    </source>
</reference>
<accession>A0AAN7AP26</accession>
<evidence type="ECO:0008006" key="4">
    <source>
        <dbReference type="Google" id="ProtNLM"/>
    </source>
</evidence>
<gene>
    <name evidence="2" type="ORF">QBC35DRAFT_222910</name>
</gene>
<name>A0AAN7AP26_9PEZI</name>
<feature type="chain" id="PRO_5042930847" description="Secreted protein" evidence="1">
    <location>
        <begin position="23"/>
        <end position="123"/>
    </location>
</feature>
<dbReference type="Proteomes" id="UP001302126">
    <property type="component" value="Unassembled WGS sequence"/>
</dbReference>
<sequence>MLFHRLLVYVPVIMLPGTEAEARRFPCLADYIPATAKLLSRRKGVFRYCCSSRSFGDAVCGSKPHVLRGYRLCHLLGCSGGGDLRPAMNCIVLSILRTAHNSCDVTVVTGELAWWWTGDCSGN</sequence>
<keyword evidence="1" id="KW-0732">Signal</keyword>
<reference evidence="2" key="2">
    <citation type="submission" date="2023-05" db="EMBL/GenBank/DDBJ databases">
        <authorList>
            <consortium name="Lawrence Berkeley National Laboratory"/>
            <person name="Steindorff A."/>
            <person name="Hensen N."/>
            <person name="Bonometti L."/>
            <person name="Westerberg I."/>
            <person name="Brannstrom I.O."/>
            <person name="Guillou S."/>
            <person name="Cros-Aarteil S."/>
            <person name="Calhoun S."/>
            <person name="Haridas S."/>
            <person name="Kuo A."/>
            <person name="Mondo S."/>
            <person name="Pangilinan J."/>
            <person name="Riley R."/>
            <person name="Labutti K."/>
            <person name="Andreopoulos B."/>
            <person name="Lipzen A."/>
            <person name="Chen C."/>
            <person name="Yanf M."/>
            <person name="Daum C."/>
            <person name="Ng V."/>
            <person name="Clum A."/>
            <person name="Ohm R."/>
            <person name="Martin F."/>
            <person name="Silar P."/>
            <person name="Natvig D."/>
            <person name="Lalanne C."/>
            <person name="Gautier V."/>
            <person name="Ament-Velasquez S.L."/>
            <person name="Kruys A."/>
            <person name="Hutchinson M.I."/>
            <person name="Powell A.J."/>
            <person name="Barry K."/>
            <person name="Miller A.N."/>
            <person name="Grigoriev I.V."/>
            <person name="Debuchy R."/>
            <person name="Gladieux P."/>
            <person name="Thoren M.H."/>
            <person name="Johannesson H."/>
        </authorList>
    </citation>
    <scope>NUCLEOTIDE SEQUENCE</scope>
    <source>
        <strain evidence="2">PSN309</strain>
    </source>
</reference>
<evidence type="ECO:0000313" key="3">
    <source>
        <dbReference type="Proteomes" id="UP001302126"/>
    </source>
</evidence>
<protein>
    <recommendedName>
        <fullName evidence="4">Secreted protein</fullName>
    </recommendedName>
</protein>